<protein>
    <recommendedName>
        <fullName evidence="5">Siderophore biosynthesis</fullName>
    </recommendedName>
</protein>
<name>A0A8K0TTB3_9PEZI</name>
<dbReference type="EMBL" id="JAGPXD010000002">
    <property type="protein sequence ID" value="KAH7369294.1"/>
    <property type="molecule type" value="Genomic_DNA"/>
</dbReference>
<evidence type="ECO:0000313" key="4">
    <source>
        <dbReference type="Proteomes" id="UP000813385"/>
    </source>
</evidence>
<feature type="chain" id="PRO_5035428542" description="Siderophore biosynthesis" evidence="2">
    <location>
        <begin position="20"/>
        <end position="212"/>
    </location>
</feature>
<organism evidence="3 4">
    <name type="scientific">Plectosphaerella cucumerina</name>
    <dbReference type="NCBI Taxonomy" id="40658"/>
    <lineage>
        <taxon>Eukaryota</taxon>
        <taxon>Fungi</taxon>
        <taxon>Dikarya</taxon>
        <taxon>Ascomycota</taxon>
        <taxon>Pezizomycotina</taxon>
        <taxon>Sordariomycetes</taxon>
        <taxon>Hypocreomycetidae</taxon>
        <taxon>Glomerellales</taxon>
        <taxon>Plectosphaerellaceae</taxon>
        <taxon>Plectosphaerella</taxon>
    </lineage>
</organism>
<dbReference type="Proteomes" id="UP000813385">
    <property type="component" value="Unassembled WGS sequence"/>
</dbReference>
<comment type="caution">
    <text evidence="3">The sequence shown here is derived from an EMBL/GenBank/DDBJ whole genome shotgun (WGS) entry which is preliminary data.</text>
</comment>
<accession>A0A8K0TTB3</accession>
<feature type="compositionally biased region" description="Low complexity" evidence="1">
    <location>
        <begin position="171"/>
        <end position="188"/>
    </location>
</feature>
<feature type="compositionally biased region" description="Low complexity" evidence="1">
    <location>
        <begin position="129"/>
        <end position="159"/>
    </location>
</feature>
<evidence type="ECO:0000313" key="3">
    <source>
        <dbReference type="EMBL" id="KAH7369294.1"/>
    </source>
</evidence>
<dbReference type="OrthoDB" id="3942074at2759"/>
<keyword evidence="2" id="KW-0732">Signal</keyword>
<reference evidence="3" key="1">
    <citation type="journal article" date="2021" name="Nat. Commun.">
        <title>Genetic determinants of endophytism in the Arabidopsis root mycobiome.</title>
        <authorList>
            <person name="Mesny F."/>
            <person name="Miyauchi S."/>
            <person name="Thiergart T."/>
            <person name="Pickel B."/>
            <person name="Atanasova L."/>
            <person name="Karlsson M."/>
            <person name="Huettel B."/>
            <person name="Barry K.W."/>
            <person name="Haridas S."/>
            <person name="Chen C."/>
            <person name="Bauer D."/>
            <person name="Andreopoulos W."/>
            <person name="Pangilinan J."/>
            <person name="LaButti K."/>
            <person name="Riley R."/>
            <person name="Lipzen A."/>
            <person name="Clum A."/>
            <person name="Drula E."/>
            <person name="Henrissat B."/>
            <person name="Kohler A."/>
            <person name="Grigoriev I.V."/>
            <person name="Martin F.M."/>
            <person name="Hacquard S."/>
        </authorList>
    </citation>
    <scope>NUCLEOTIDE SEQUENCE</scope>
    <source>
        <strain evidence="3">MPI-CAGE-AT-0016</strain>
    </source>
</reference>
<keyword evidence="4" id="KW-1185">Reference proteome</keyword>
<evidence type="ECO:0008006" key="5">
    <source>
        <dbReference type="Google" id="ProtNLM"/>
    </source>
</evidence>
<proteinExistence type="predicted"/>
<gene>
    <name evidence="3" type="ORF">B0T11DRAFT_72268</name>
</gene>
<feature type="region of interest" description="Disordered" evidence="1">
    <location>
        <begin position="92"/>
        <end position="196"/>
    </location>
</feature>
<feature type="compositionally biased region" description="Low complexity" evidence="1">
    <location>
        <begin position="101"/>
        <end position="117"/>
    </location>
</feature>
<sequence length="212" mass="20908">MSAHRIAPLLLALAATAIAKTDLAGCTSFTTTTSVLGGSAPFQTVMWYDPDSLEICSFIDCGGGRAPPKTDRPGCPLYTGTEAVAVEFLATDPAAPPPVTSSPTPTDTERGGTSSPRPTGPPEEDGDQGTSTTEAASETGTDAGITQSTAAATDSTSRTELVVAPEPTPSAPTDASASVSTSADPSSTGGADALRGGSGILFAAGFAAIAAL</sequence>
<evidence type="ECO:0000256" key="2">
    <source>
        <dbReference type="SAM" id="SignalP"/>
    </source>
</evidence>
<evidence type="ECO:0000256" key="1">
    <source>
        <dbReference type="SAM" id="MobiDB-lite"/>
    </source>
</evidence>
<dbReference type="AlphaFoldDB" id="A0A8K0TTB3"/>
<feature type="signal peptide" evidence="2">
    <location>
        <begin position="1"/>
        <end position="19"/>
    </location>
</feature>